<sequence length="195" mass="22599">MVKFSIVLALFFASIHESFAQETWGLVKDEQGIQVFVAKVANSDFKAFKAVMSVKTTEDRVLEILKDVNKYPDWFAYTKSVKLIKQSENEQQFSMETDYPWPYYNECSNYSMVFQKSGTGTHRINIVGSDEKASCKYSLKKANGYILLEPDKGDLRITYYFHSEPSQNIPAGLINPMIYRMPFETFIDLKKRFLD</sequence>
<proteinExistence type="predicted"/>
<dbReference type="Gene3D" id="3.30.530.20">
    <property type="match status" value="1"/>
</dbReference>
<evidence type="ECO:0000313" key="3">
    <source>
        <dbReference type="Proteomes" id="UP000283522"/>
    </source>
</evidence>
<comment type="caution">
    <text evidence="2">The sequence shown here is derived from an EMBL/GenBank/DDBJ whole genome shotgun (WGS) entry which is preliminary data.</text>
</comment>
<name>A0A418PNS7_9BACT</name>
<dbReference type="InterPro" id="IPR023393">
    <property type="entry name" value="START-like_dom_sf"/>
</dbReference>
<gene>
    <name evidence="2" type="ORF">D0X99_16720</name>
</gene>
<dbReference type="SUPFAM" id="SSF55961">
    <property type="entry name" value="Bet v1-like"/>
    <property type="match status" value="1"/>
</dbReference>
<keyword evidence="3" id="KW-1185">Reference proteome</keyword>
<dbReference type="OrthoDB" id="5734556at2"/>
<evidence type="ECO:0000313" key="2">
    <source>
        <dbReference type="EMBL" id="RIW13413.1"/>
    </source>
</evidence>
<feature type="chain" id="PRO_5019445300" description="START domain-containing protein" evidence="1">
    <location>
        <begin position="21"/>
        <end position="195"/>
    </location>
</feature>
<evidence type="ECO:0000256" key="1">
    <source>
        <dbReference type="SAM" id="SignalP"/>
    </source>
</evidence>
<organism evidence="2 3">
    <name type="scientific">Algoriphagus lacus</name>
    <dbReference type="NCBI Taxonomy" id="2056311"/>
    <lineage>
        <taxon>Bacteria</taxon>
        <taxon>Pseudomonadati</taxon>
        <taxon>Bacteroidota</taxon>
        <taxon>Cytophagia</taxon>
        <taxon>Cytophagales</taxon>
        <taxon>Cyclobacteriaceae</taxon>
        <taxon>Algoriphagus</taxon>
    </lineage>
</organism>
<protein>
    <recommendedName>
        <fullName evidence="4">START domain-containing protein</fullName>
    </recommendedName>
</protein>
<dbReference type="RefSeq" id="WP_119478999.1">
    <property type="nucleotide sequence ID" value="NZ_QXML01000009.1"/>
</dbReference>
<evidence type="ECO:0008006" key="4">
    <source>
        <dbReference type="Google" id="ProtNLM"/>
    </source>
</evidence>
<dbReference type="EMBL" id="QXML01000009">
    <property type="protein sequence ID" value="RIW13413.1"/>
    <property type="molecule type" value="Genomic_DNA"/>
</dbReference>
<feature type="signal peptide" evidence="1">
    <location>
        <begin position="1"/>
        <end position="20"/>
    </location>
</feature>
<dbReference type="Proteomes" id="UP000283522">
    <property type="component" value="Unassembled WGS sequence"/>
</dbReference>
<reference evidence="2 3" key="1">
    <citation type="submission" date="2018-09" db="EMBL/GenBank/DDBJ databases">
        <authorList>
            <person name="Wang X."/>
            <person name="Du Z."/>
        </authorList>
    </citation>
    <scope>NUCLEOTIDE SEQUENCE [LARGE SCALE GENOMIC DNA]</scope>
    <source>
        <strain evidence="2 3">N3</strain>
    </source>
</reference>
<keyword evidence="1" id="KW-0732">Signal</keyword>
<accession>A0A418PNS7</accession>
<dbReference type="AlphaFoldDB" id="A0A418PNS7"/>